<feature type="compositionally biased region" description="Low complexity" evidence="1">
    <location>
        <begin position="57"/>
        <end position="72"/>
    </location>
</feature>
<accession>A0A4Z2GTT6</accession>
<dbReference type="EMBL" id="SRLO01000426">
    <property type="protein sequence ID" value="TNN56545.1"/>
    <property type="molecule type" value="Genomic_DNA"/>
</dbReference>
<dbReference type="Proteomes" id="UP000314294">
    <property type="component" value="Unassembled WGS sequence"/>
</dbReference>
<feature type="region of interest" description="Disordered" evidence="1">
    <location>
        <begin position="38"/>
        <end position="83"/>
    </location>
</feature>
<name>A0A4Z2GTT6_9TELE</name>
<keyword evidence="3" id="KW-1185">Reference proteome</keyword>
<dbReference type="AlphaFoldDB" id="A0A4Z2GTT6"/>
<evidence type="ECO:0000256" key="1">
    <source>
        <dbReference type="SAM" id="MobiDB-lite"/>
    </source>
</evidence>
<proteinExistence type="predicted"/>
<organism evidence="2 3">
    <name type="scientific">Liparis tanakae</name>
    <name type="common">Tanaka's snailfish</name>
    <dbReference type="NCBI Taxonomy" id="230148"/>
    <lineage>
        <taxon>Eukaryota</taxon>
        <taxon>Metazoa</taxon>
        <taxon>Chordata</taxon>
        <taxon>Craniata</taxon>
        <taxon>Vertebrata</taxon>
        <taxon>Euteleostomi</taxon>
        <taxon>Actinopterygii</taxon>
        <taxon>Neopterygii</taxon>
        <taxon>Teleostei</taxon>
        <taxon>Neoteleostei</taxon>
        <taxon>Acanthomorphata</taxon>
        <taxon>Eupercaria</taxon>
        <taxon>Perciformes</taxon>
        <taxon>Cottioidei</taxon>
        <taxon>Cottales</taxon>
        <taxon>Liparidae</taxon>
        <taxon>Liparis</taxon>
    </lineage>
</organism>
<comment type="caution">
    <text evidence="2">The sequence shown here is derived from an EMBL/GenBank/DDBJ whole genome shotgun (WGS) entry which is preliminary data.</text>
</comment>
<evidence type="ECO:0000313" key="3">
    <source>
        <dbReference type="Proteomes" id="UP000314294"/>
    </source>
</evidence>
<protein>
    <submittedName>
        <fullName evidence="2">Uncharacterized protein</fullName>
    </submittedName>
</protein>
<gene>
    <name evidence="2" type="ORF">EYF80_033271</name>
</gene>
<reference evidence="2 3" key="1">
    <citation type="submission" date="2019-03" db="EMBL/GenBank/DDBJ databases">
        <title>First draft genome of Liparis tanakae, snailfish: a comprehensive survey of snailfish specific genes.</title>
        <authorList>
            <person name="Kim W."/>
            <person name="Song I."/>
            <person name="Jeong J.-H."/>
            <person name="Kim D."/>
            <person name="Kim S."/>
            <person name="Ryu S."/>
            <person name="Song J.Y."/>
            <person name="Lee S.K."/>
        </authorList>
    </citation>
    <scope>NUCLEOTIDE SEQUENCE [LARGE SCALE GENOMIC DNA]</scope>
    <source>
        <tissue evidence="2">Muscle</tissue>
    </source>
</reference>
<sequence>MVNDAYRCAAIGFEDASSQRTRHPGGCLSAVSTLHKQGIASSRRVRRDDVIGDSCMRRSQGSRLSGSRGAAGCQRSPSPESLA</sequence>
<evidence type="ECO:0000313" key="2">
    <source>
        <dbReference type="EMBL" id="TNN56545.1"/>
    </source>
</evidence>